<keyword evidence="6 10" id="KW-1133">Transmembrane helix</keyword>
<dbReference type="GO" id="GO:0042910">
    <property type="term" value="F:xenobiotic transmembrane transporter activity"/>
    <property type="evidence" value="ECO:0007669"/>
    <property type="project" value="InterPro"/>
</dbReference>
<feature type="transmembrane region" description="Helical" evidence="10">
    <location>
        <begin position="398"/>
        <end position="421"/>
    </location>
</feature>
<keyword evidence="8 10" id="KW-0472">Membrane</keyword>
<dbReference type="Proteomes" id="UP000002710">
    <property type="component" value="Chromosome"/>
</dbReference>
<feature type="transmembrane region" description="Helical" evidence="10">
    <location>
        <begin position="427"/>
        <end position="448"/>
    </location>
</feature>
<dbReference type="NCBIfam" id="TIGR00797">
    <property type="entry name" value="matE"/>
    <property type="match status" value="1"/>
</dbReference>
<dbReference type="InterPro" id="IPR048279">
    <property type="entry name" value="MdtK-like"/>
</dbReference>
<evidence type="ECO:0000256" key="10">
    <source>
        <dbReference type="SAM" id="Phobius"/>
    </source>
</evidence>
<name>Q30YN1_OLEA2</name>
<feature type="transmembrane region" description="Helical" evidence="10">
    <location>
        <begin position="324"/>
        <end position="346"/>
    </location>
</feature>
<dbReference type="InterPro" id="IPR050222">
    <property type="entry name" value="MATE_MdtK"/>
</dbReference>
<sequence>MFFSSLRARWGMPNGYRDVLGVGLPLVISMASSTVMQFTDRLFLSHYSVDAIAAALPAAIVNLLFLLFFTGVAGYANVFIAQYCGSAAPARVGAALWQAIHFSLMGGVLLALLWFVAPFMFSFAGHPAPVVRLEVIYFRVLTVGAVFMLLSSALSCFFSGRGLTRPVMVANIAAMIINIPLDYALIYGAWGLPELGIAGAGIATVAGWALTFFFLALATFTRRHDAMFGVLRNWRFERALFLRMMRYGLPSGVNYFFEIFAITFFVFVIGRLGRVELAATNIVFSIDSLAFLPMLGLNIAVSTMVGQAIGAGKPDAAGTAAMNTLHLALAWMLCIGVMFIIFPGVLLDMFRPQDVSVQEYVPIREAGVVLMRFVAFYCLFDALSLVFFGAVKGAGDTYFVMWAMVVGCACMVAVIVIMRLWFDAGLIALWVVLTCYAVALSLSALLRYRGGKWRSMKVVETVRRSPDAGPC</sequence>
<accession>Q30YN1</accession>
<dbReference type="KEGG" id="dde:Dde_2418"/>
<keyword evidence="4" id="KW-1003">Cell membrane</keyword>
<dbReference type="AlphaFoldDB" id="Q30YN1"/>
<evidence type="ECO:0000313" key="12">
    <source>
        <dbReference type="Proteomes" id="UP000002710"/>
    </source>
</evidence>
<feature type="transmembrane region" description="Helical" evidence="10">
    <location>
        <begin position="290"/>
        <end position="312"/>
    </location>
</feature>
<evidence type="ECO:0000313" key="11">
    <source>
        <dbReference type="EMBL" id="ABB39215.1"/>
    </source>
</evidence>
<dbReference type="PANTHER" id="PTHR43298:SF2">
    <property type="entry name" value="FMN_FAD EXPORTER YEEO-RELATED"/>
    <property type="match status" value="1"/>
</dbReference>
<dbReference type="InterPro" id="IPR002528">
    <property type="entry name" value="MATE_fam"/>
</dbReference>
<dbReference type="HOGENOM" id="CLU_012893_6_5_7"/>
<reference evidence="11 12" key="1">
    <citation type="journal article" date="2011" name="J. Bacteriol.">
        <title>Complete genome sequence and updated annotation of Desulfovibrio alaskensis G20.</title>
        <authorList>
            <person name="Hauser L.J."/>
            <person name="Land M.L."/>
            <person name="Brown S.D."/>
            <person name="Larimer F."/>
            <person name="Keller K.L."/>
            <person name="Rapp-Giles B.J."/>
            <person name="Price M.N."/>
            <person name="Lin M."/>
            <person name="Bruce D.C."/>
            <person name="Detter J.C."/>
            <person name="Tapia R."/>
            <person name="Han C.S."/>
            <person name="Goodwin L.A."/>
            <person name="Cheng J.F."/>
            <person name="Pitluck S."/>
            <person name="Copeland A."/>
            <person name="Lucas S."/>
            <person name="Nolan M."/>
            <person name="Lapidus A.L."/>
            <person name="Palumbo A.V."/>
            <person name="Wall J.D."/>
        </authorList>
    </citation>
    <scope>NUCLEOTIDE SEQUENCE [LARGE SCALE GENOMIC DNA]</scope>
    <source>
        <strain evidence="12">ATCC BAA 1058 / DSM 17464 / G20</strain>
    </source>
</reference>
<feature type="transmembrane region" description="Helical" evidence="10">
    <location>
        <begin position="20"/>
        <end position="39"/>
    </location>
</feature>
<keyword evidence="12" id="KW-1185">Reference proteome</keyword>
<dbReference type="RefSeq" id="WP_011368284.1">
    <property type="nucleotide sequence ID" value="NC_007519.1"/>
</dbReference>
<keyword evidence="7" id="KW-0406">Ion transport</keyword>
<feature type="transmembrane region" description="Helical" evidence="10">
    <location>
        <begin position="136"/>
        <end position="157"/>
    </location>
</feature>
<evidence type="ECO:0000256" key="2">
    <source>
        <dbReference type="ARBA" id="ARBA00022448"/>
    </source>
</evidence>
<organism evidence="11 12">
    <name type="scientific">Oleidesulfovibrio alaskensis (strain ATCC BAA-1058 / DSM 17464 / G20)</name>
    <name type="common">Desulfovibrio alaskensis</name>
    <dbReference type="NCBI Taxonomy" id="207559"/>
    <lineage>
        <taxon>Bacteria</taxon>
        <taxon>Pseudomonadati</taxon>
        <taxon>Thermodesulfobacteriota</taxon>
        <taxon>Desulfovibrionia</taxon>
        <taxon>Desulfovibrionales</taxon>
        <taxon>Desulfovibrionaceae</taxon>
        <taxon>Oleidesulfovibrio</taxon>
    </lineage>
</organism>
<evidence type="ECO:0000256" key="6">
    <source>
        <dbReference type="ARBA" id="ARBA00022989"/>
    </source>
</evidence>
<evidence type="ECO:0000256" key="7">
    <source>
        <dbReference type="ARBA" id="ARBA00023065"/>
    </source>
</evidence>
<feature type="transmembrane region" description="Helical" evidence="10">
    <location>
        <begin position="92"/>
        <end position="116"/>
    </location>
</feature>
<proteinExistence type="predicted"/>
<dbReference type="GO" id="GO:0015297">
    <property type="term" value="F:antiporter activity"/>
    <property type="evidence" value="ECO:0007669"/>
    <property type="project" value="UniProtKB-KW"/>
</dbReference>
<dbReference type="CDD" id="cd13133">
    <property type="entry name" value="MATE_like_7"/>
    <property type="match status" value="1"/>
</dbReference>
<protein>
    <recommendedName>
        <fullName evidence="9">Multidrug-efflux transporter</fullName>
    </recommendedName>
</protein>
<feature type="transmembrane region" description="Helical" evidence="10">
    <location>
        <begin position="252"/>
        <end position="270"/>
    </location>
</feature>
<dbReference type="Pfam" id="PF01554">
    <property type="entry name" value="MatE"/>
    <property type="match status" value="2"/>
</dbReference>
<evidence type="ECO:0000256" key="5">
    <source>
        <dbReference type="ARBA" id="ARBA00022692"/>
    </source>
</evidence>
<dbReference type="GO" id="GO:0006811">
    <property type="term" value="P:monoatomic ion transport"/>
    <property type="evidence" value="ECO:0007669"/>
    <property type="project" value="UniProtKB-KW"/>
</dbReference>
<feature type="transmembrane region" description="Helical" evidence="10">
    <location>
        <begin position="196"/>
        <end position="218"/>
    </location>
</feature>
<dbReference type="GO" id="GO:0005886">
    <property type="term" value="C:plasma membrane"/>
    <property type="evidence" value="ECO:0007669"/>
    <property type="project" value="UniProtKB-SubCell"/>
</dbReference>
<evidence type="ECO:0000256" key="3">
    <source>
        <dbReference type="ARBA" id="ARBA00022449"/>
    </source>
</evidence>
<dbReference type="eggNOG" id="COG0534">
    <property type="taxonomic scope" value="Bacteria"/>
</dbReference>
<evidence type="ECO:0000256" key="9">
    <source>
        <dbReference type="ARBA" id="ARBA00031636"/>
    </source>
</evidence>
<dbReference type="PANTHER" id="PTHR43298">
    <property type="entry name" value="MULTIDRUG RESISTANCE PROTEIN NORM-RELATED"/>
    <property type="match status" value="1"/>
</dbReference>
<feature type="transmembrane region" description="Helical" evidence="10">
    <location>
        <begin position="366"/>
        <end position="391"/>
    </location>
</feature>
<dbReference type="PIRSF" id="PIRSF006603">
    <property type="entry name" value="DinF"/>
    <property type="match status" value="1"/>
</dbReference>
<dbReference type="STRING" id="207559.Dde_2418"/>
<comment type="subcellular location">
    <subcellularLocation>
        <location evidence="1">Cell membrane</location>
        <topology evidence="1">Multi-pass membrane protein</topology>
    </subcellularLocation>
</comment>
<feature type="transmembrane region" description="Helical" evidence="10">
    <location>
        <begin position="169"/>
        <end position="190"/>
    </location>
</feature>
<evidence type="ECO:0000256" key="1">
    <source>
        <dbReference type="ARBA" id="ARBA00004651"/>
    </source>
</evidence>
<dbReference type="EMBL" id="CP000112">
    <property type="protein sequence ID" value="ABB39215.1"/>
    <property type="molecule type" value="Genomic_DNA"/>
</dbReference>
<keyword evidence="5 10" id="KW-0812">Transmembrane</keyword>
<keyword evidence="3" id="KW-0050">Antiport</keyword>
<feature type="transmembrane region" description="Helical" evidence="10">
    <location>
        <begin position="51"/>
        <end position="80"/>
    </location>
</feature>
<keyword evidence="2" id="KW-0813">Transport</keyword>
<evidence type="ECO:0000256" key="8">
    <source>
        <dbReference type="ARBA" id="ARBA00023136"/>
    </source>
</evidence>
<gene>
    <name evidence="11" type="ordered locus">Dde_2418</name>
</gene>
<evidence type="ECO:0000256" key="4">
    <source>
        <dbReference type="ARBA" id="ARBA00022475"/>
    </source>
</evidence>